<evidence type="ECO:0000313" key="10">
    <source>
        <dbReference type="EMBL" id="MDA3732754.1"/>
    </source>
</evidence>
<dbReference type="EMBL" id="JAQIFT010000054">
    <property type="protein sequence ID" value="MDA3732754.1"/>
    <property type="molecule type" value="Genomic_DNA"/>
</dbReference>
<evidence type="ECO:0000259" key="9">
    <source>
        <dbReference type="PROSITE" id="PS50850"/>
    </source>
</evidence>
<comment type="caution">
    <text evidence="10">The sequence shown here is derived from an EMBL/GenBank/DDBJ whole genome shotgun (WGS) entry which is preliminary data.</text>
</comment>
<dbReference type="InterPro" id="IPR020846">
    <property type="entry name" value="MFS_dom"/>
</dbReference>
<dbReference type="InterPro" id="IPR024989">
    <property type="entry name" value="MFS_assoc_dom"/>
</dbReference>
<dbReference type="GO" id="GO:0005886">
    <property type="term" value="C:plasma membrane"/>
    <property type="evidence" value="ECO:0007669"/>
    <property type="project" value="UniProtKB-SubCell"/>
</dbReference>
<dbReference type="PRINTS" id="PR00173">
    <property type="entry name" value="EDTRNSPORT"/>
</dbReference>
<dbReference type="PANTHER" id="PTHR23522">
    <property type="entry name" value="BLL5896 PROTEIN"/>
    <property type="match status" value="1"/>
</dbReference>
<sequence>MNKKINVKLASVQFFLMAAYASYFNFFILFLSEQGYSKFECGIIQACIAIVSFIYQPILGYITDHYFSYKKSVLLSIGCVLILAVCIPSVASILFLLGLFVVIHAATTRQLPVLLDGWIVSIRNKHPEVDYENTRGIGSIGAGIASIVMGVVIGYLGYDKVFYFNALLMSLAGILLVTLEDINDEYKQEAKKIPLKGTINHLVTNKTYMCFMVSAFFLNVGIKMVNTFGPIMMQEVGGNSVYYGYVMFICGIVEAATFALVGKMLMKRSLEYIYIWAVISLGVGSICIFMVHNLVLFIIGRVIMGATYAIYTVMALSYVNKVIAPYLKATAMGVLVAGTGGIAQILSSLCGGYILEYFNMTQVTYVMIGLIILTTVTFIPNLLKEKRTTQ</sequence>
<keyword evidence="6 8" id="KW-1133">Transmembrane helix</keyword>
<keyword evidence="5 8" id="KW-0812">Transmembrane</keyword>
<evidence type="ECO:0000256" key="4">
    <source>
        <dbReference type="ARBA" id="ARBA00022519"/>
    </source>
</evidence>
<evidence type="ECO:0000256" key="6">
    <source>
        <dbReference type="ARBA" id="ARBA00022989"/>
    </source>
</evidence>
<feature type="transmembrane region" description="Helical" evidence="8">
    <location>
        <begin position="162"/>
        <end position="182"/>
    </location>
</feature>
<keyword evidence="4" id="KW-0997">Cell inner membrane</keyword>
<gene>
    <name evidence="10" type="ORF">PBV87_14845</name>
</gene>
<dbReference type="InterPro" id="IPR036259">
    <property type="entry name" value="MFS_trans_sf"/>
</dbReference>
<keyword evidence="7 8" id="KW-0472">Membrane</keyword>
<comment type="subcellular location">
    <subcellularLocation>
        <location evidence="1">Cell inner membrane</location>
        <topology evidence="1">Multi-pass membrane protein</topology>
    </subcellularLocation>
</comment>
<feature type="domain" description="Major facilitator superfamily (MFS) profile" evidence="9">
    <location>
        <begin position="207"/>
        <end position="390"/>
    </location>
</feature>
<dbReference type="RefSeq" id="WP_271012766.1">
    <property type="nucleotide sequence ID" value="NZ_JAQIFT010000054.1"/>
</dbReference>
<evidence type="ECO:0000256" key="2">
    <source>
        <dbReference type="ARBA" id="ARBA00022448"/>
    </source>
</evidence>
<feature type="transmembrane region" description="Helical" evidence="8">
    <location>
        <begin position="203"/>
        <end position="222"/>
    </location>
</feature>
<evidence type="ECO:0000256" key="3">
    <source>
        <dbReference type="ARBA" id="ARBA00022475"/>
    </source>
</evidence>
<evidence type="ECO:0000256" key="1">
    <source>
        <dbReference type="ARBA" id="ARBA00004429"/>
    </source>
</evidence>
<dbReference type="PANTHER" id="PTHR23522:SF10">
    <property type="entry name" value="3-PHENYLPROPIONIC ACID TRANSPORTER-RELATED"/>
    <property type="match status" value="1"/>
</dbReference>
<proteinExistence type="predicted"/>
<dbReference type="Proteomes" id="UP001169242">
    <property type="component" value="Unassembled WGS sequence"/>
</dbReference>
<dbReference type="PROSITE" id="PS50850">
    <property type="entry name" value="MFS"/>
    <property type="match status" value="1"/>
</dbReference>
<dbReference type="AlphaFoldDB" id="A0AA42J1Q2"/>
<dbReference type="GO" id="GO:0022857">
    <property type="term" value="F:transmembrane transporter activity"/>
    <property type="evidence" value="ECO:0007669"/>
    <property type="project" value="InterPro"/>
</dbReference>
<evidence type="ECO:0000256" key="7">
    <source>
        <dbReference type="ARBA" id="ARBA00023136"/>
    </source>
</evidence>
<name>A0AA42J1Q2_9FIRM</name>
<feature type="transmembrane region" description="Helical" evidence="8">
    <location>
        <begin position="273"/>
        <end position="292"/>
    </location>
</feature>
<feature type="transmembrane region" description="Helical" evidence="8">
    <location>
        <begin position="361"/>
        <end position="383"/>
    </location>
</feature>
<evidence type="ECO:0000256" key="8">
    <source>
        <dbReference type="SAM" id="Phobius"/>
    </source>
</evidence>
<accession>A0AA42J1Q2</accession>
<evidence type="ECO:0000256" key="5">
    <source>
        <dbReference type="ARBA" id="ARBA00022692"/>
    </source>
</evidence>
<feature type="transmembrane region" description="Helical" evidence="8">
    <location>
        <begin position="298"/>
        <end position="319"/>
    </location>
</feature>
<dbReference type="Pfam" id="PF12832">
    <property type="entry name" value="MFS_1_like"/>
    <property type="match status" value="1"/>
</dbReference>
<feature type="transmembrane region" description="Helical" evidence="8">
    <location>
        <begin position="136"/>
        <end position="156"/>
    </location>
</feature>
<dbReference type="Gene3D" id="1.20.1250.20">
    <property type="entry name" value="MFS general substrate transporter like domains"/>
    <property type="match status" value="2"/>
</dbReference>
<feature type="transmembrane region" description="Helical" evidence="8">
    <location>
        <begin position="242"/>
        <end position="261"/>
    </location>
</feature>
<protein>
    <submittedName>
        <fullName evidence="10">MFS transporter</fullName>
    </submittedName>
</protein>
<organism evidence="10 11">
    <name type="scientific">Holtiella tumoricola</name>
    <dbReference type="NCBI Taxonomy" id="3018743"/>
    <lineage>
        <taxon>Bacteria</taxon>
        <taxon>Bacillati</taxon>
        <taxon>Bacillota</taxon>
        <taxon>Clostridia</taxon>
        <taxon>Lachnospirales</taxon>
        <taxon>Cellulosilyticaceae</taxon>
        <taxon>Holtiella</taxon>
    </lineage>
</organism>
<keyword evidence="11" id="KW-1185">Reference proteome</keyword>
<reference evidence="10" key="1">
    <citation type="journal article" date="2023" name="Int. J. Syst. Evol. Microbiol.">
        <title>&lt;i&gt;Holtiella tumoricola&lt;/i&gt; gen. nov. sp. nov., isolated from a human clinical sample.</title>
        <authorList>
            <person name="Allen-Vercoe E."/>
            <person name="Daigneault M.C."/>
            <person name="Vancuren S.J."/>
            <person name="Cochrane K."/>
            <person name="O'Neal L.L."/>
            <person name="Sankaranarayanan K."/>
            <person name="Lawson P.A."/>
        </authorList>
    </citation>
    <scope>NUCLEOTIDE SEQUENCE</scope>
    <source>
        <strain evidence="10">CC70A</strain>
    </source>
</reference>
<evidence type="ECO:0000313" key="11">
    <source>
        <dbReference type="Proteomes" id="UP001169242"/>
    </source>
</evidence>
<keyword evidence="3" id="KW-1003">Cell membrane</keyword>
<feature type="transmembrane region" description="Helical" evidence="8">
    <location>
        <begin position="74"/>
        <end position="103"/>
    </location>
</feature>
<feature type="transmembrane region" description="Helical" evidence="8">
    <location>
        <begin position="331"/>
        <end position="355"/>
    </location>
</feature>
<feature type="transmembrane region" description="Helical" evidence="8">
    <location>
        <begin position="43"/>
        <end position="62"/>
    </location>
</feature>
<feature type="transmembrane region" description="Helical" evidence="8">
    <location>
        <begin position="12"/>
        <end position="31"/>
    </location>
</feature>
<keyword evidence="2" id="KW-0813">Transport</keyword>
<dbReference type="SUPFAM" id="SSF103473">
    <property type="entry name" value="MFS general substrate transporter"/>
    <property type="match status" value="1"/>
</dbReference>